<dbReference type="GO" id="GO:0009103">
    <property type="term" value="P:lipopolysaccharide biosynthetic process"/>
    <property type="evidence" value="ECO:0007669"/>
    <property type="project" value="UniProtKB-ARBA"/>
</dbReference>
<name>A0A7M2YXI1_9ACTN</name>
<dbReference type="PANTHER" id="PTHR33908:SF11">
    <property type="entry name" value="MEMBRANE PROTEIN"/>
    <property type="match status" value="1"/>
</dbReference>
<evidence type="ECO:0000256" key="1">
    <source>
        <dbReference type="ARBA" id="ARBA00004651"/>
    </source>
</evidence>
<accession>A0A7M2YXI1</accession>
<evidence type="ECO:0000256" key="8">
    <source>
        <dbReference type="SAM" id="Phobius"/>
    </source>
</evidence>
<dbReference type="AlphaFoldDB" id="A0A7M2YXI1"/>
<dbReference type="InterPro" id="IPR038731">
    <property type="entry name" value="RgtA/B/C-like"/>
</dbReference>
<evidence type="ECO:0000256" key="6">
    <source>
        <dbReference type="ARBA" id="ARBA00022989"/>
    </source>
</evidence>
<proteinExistence type="predicted"/>
<reference evidence="11" key="2">
    <citation type="journal article" date="2019" name="MicrobiologyOpen">
        <title>High-quality draft genome sequence of Gaiella occulta isolated from a 150 meter deep mineral water borehole and comparison with the genome sequences of other deep-branching lineages of the phylum Actinobacteria.</title>
        <authorList>
            <person name="Severino R."/>
            <person name="Froufe H.J.C."/>
            <person name="Barroso C."/>
            <person name="Albuquerque L."/>
            <person name="Lobo-da-Cunha A."/>
            <person name="da Costa M.S."/>
            <person name="Egas C."/>
        </authorList>
    </citation>
    <scope>NUCLEOTIDE SEQUENCE [LARGE SCALE GENOMIC DNA]</scope>
    <source>
        <strain evidence="11">F2-233</strain>
    </source>
</reference>
<feature type="transmembrane region" description="Helical" evidence="8">
    <location>
        <begin position="349"/>
        <end position="372"/>
    </location>
</feature>
<dbReference type="GO" id="GO:0016763">
    <property type="term" value="F:pentosyltransferase activity"/>
    <property type="evidence" value="ECO:0007669"/>
    <property type="project" value="TreeGrafter"/>
</dbReference>
<dbReference type="Pfam" id="PF13231">
    <property type="entry name" value="PMT_2"/>
    <property type="match status" value="1"/>
</dbReference>
<organism evidence="10 11">
    <name type="scientific">Gaiella occulta</name>
    <dbReference type="NCBI Taxonomy" id="1002870"/>
    <lineage>
        <taxon>Bacteria</taxon>
        <taxon>Bacillati</taxon>
        <taxon>Actinomycetota</taxon>
        <taxon>Thermoleophilia</taxon>
        <taxon>Gaiellales</taxon>
        <taxon>Gaiellaceae</taxon>
        <taxon>Gaiella</taxon>
    </lineage>
</organism>
<keyword evidence="6 8" id="KW-1133">Transmembrane helix</keyword>
<keyword evidence="4 10" id="KW-0808">Transferase</keyword>
<dbReference type="RefSeq" id="WP_181813527.1">
    <property type="nucleotide sequence ID" value="NZ_QQZY01000004.1"/>
</dbReference>
<evidence type="ECO:0000313" key="10">
    <source>
        <dbReference type="EMBL" id="RDI74289.1"/>
    </source>
</evidence>
<dbReference type="GO" id="GO:0005886">
    <property type="term" value="C:plasma membrane"/>
    <property type="evidence" value="ECO:0007669"/>
    <property type="project" value="UniProtKB-SubCell"/>
</dbReference>
<dbReference type="PANTHER" id="PTHR33908">
    <property type="entry name" value="MANNOSYLTRANSFERASE YKCB-RELATED"/>
    <property type="match status" value="1"/>
</dbReference>
<keyword evidence="11" id="KW-1185">Reference proteome</keyword>
<evidence type="ECO:0000256" key="5">
    <source>
        <dbReference type="ARBA" id="ARBA00022692"/>
    </source>
</evidence>
<feature type="domain" description="Glycosyltransferase RgtA/B/C/D-like" evidence="9">
    <location>
        <begin position="63"/>
        <end position="216"/>
    </location>
</feature>
<comment type="subcellular location">
    <subcellularLocation>
        <location evidence="1">Cell membrane</location>
        <topology evidence="1">Multi-pass membrane protein</topology>
    </subcellularLocation>
</comment>
<evidence type="ECO:0000256" key="2">
    <source>
        <dbReference type="ARBA" id="ARBA00022475"/>
    </source>
</evidence>
<sequence>MPRSRAVAIVSLAAALPRLLVLAFERGAILENFVEKSDRFALTLVHSGTFGFLPGVPSGYTQPLYAFFLAALYWPFGHAWLAVGLAQTAVAVATALLVLEIGRRLRSTRVGLVAALLTTLHPYVVWHDVHVNREILDGFLLAAITLLALLAYERRSRLLAAATGAVVGLAVLGNSRLALLPLVLAAYVAWPSRTRRAALLGSLAVLVAAAAVVAPWAVRNEKRVGCLAITTDTRALWKANNLATYDVLKRGQWIDDVPELAGVPPWPERAADIALRTGRPVHVDECAQSRFYQRQVLRFWRDHPGEKARLAAQATWLLWQPTFSVATDDAGRKGIADTARRSVEPMYMIVIYALAIAGCFFAPRRFLALAVLLESYNTLMAMVFAGTVRYRVPWDFLLALLAAFAVERLWRRARGYSDAPARPSALP</sequence>
<keyword evidence="2" id="KW-1003">Cell membrane</keyword>
<evidence type="ECO:0000256" key="4">
    <source>
        <dbReference type="ARBA" id="ARBA00022679"/>
    </source>
</evidence>
<reference evidence="10 11" key="1">
    <citation type="submission" date="2018-07" db="EMBL/GenBank/DDBJ databases">
        <title>High-quality-draft genome sequence of Gaiella occulta.</title>
        <authorList>
            <person name="Severino R."/>
            <person name="Froufe H.J.C."/>
            <person name="Rainey F.A."/>
            <person name="Barroso C."/>
            <person name="Albuquerque L."/>
            <person name="Lobo-Da-Cunha A."/>
            <person name="Da Costa M.S."/>
            <person name="Egas C."/>
        </authorList>
    </citation>
    <scope>NUCLEOTIDE SEQUENCE [LARGE SCALE GENOMIC DNA]</scope>
    <source>
        <strain evidence="10 11">F2-233</strain>
    </source>
</reference>
<feature type="transmembrane region" description="Helical" evidence="8">
    <location>
        <begin position="79"/>
        <end position="98"/>
    </location>
</feature>
<comment type="caution">
    <text evidence="10">The sequence shown here is derived from an EMBL/GenBank/DDBJ whole genome shotgun (WGS) entry which is preliminary data.</text>
</comment>
<dbReference type="Proteomes" id="UP000254134">
    <property type="component" value="Unassembled WGS sequence"/>
</dbReference>
<evidence type="ECO:0000259" key="9">
    <source>
        <dbReference type="Pfam" id="PF13231"/>
    </source>
</evidence>
<feature type="transmembrane region" description="Helical" evidence="8">
    <location>
        <begin position="135"/>
        <end position="152"/>
    </location>
</feature>
<feature type="transmembrane region" description="Helical" evidence="8">
    <location>
        <begin position="196"/>
        <end position="218"/>
    </location>
</feature>
<dbReference type="EMBL" id="QQZY01000004">
    <property type="protein sequence ID" value="RDI74289.1"/>
    <property type="molecule type" value="Genomic_DNA"/>
</dbReference>
<keyword evidence="7 8" id="KW-0472">Membrane</keyword>
<dbReference type="InterPro" id="IPR050297">
    <property type="entry name" value="LipidA_mod_glycosyltrf_83"/>
</dbReference>
<keyword evidence="5 8" id="KW-0812">Transmembrane</keyword>
<gene>
    <name evidence="10" type="ORF">Gocc_1865</name>
</gene>
<evidence type="ECO:0000256" key="7">
    <source>
        <dbReference type="ARBA" id="ARBA00023136"/>
    </source>
</evidence>
<evidence type="ECO:0000313" key="11">
    <source>
        <dbReference type="Proteomes" id="UP000254134"/>
    </source>
</evidence>
<evidence type="ECO:0000256" key="3">
    <source>
        <dbReference type="ARBA" id="ARBA00022676"/>
    </source>
</evidence>
<feature type="transmembrane region" description="Helical" evidence="8">
    <location>
        <begin position="392"/>
        <end position="410"/>
    </location>
</feature>
<feature type="transmembrane region" description="Helical" evidence="8">
    <location>
        <begin position="110"/>
        <end position="129"/>
    </location>
</feature>
<keyword evidence="3 10" id="KW-0328">Glycosyltransferase</keyword>
<feature type="transmembrane region" description="Helical" evidence="8">
    <location>
        <begin position="159"/>
        <end position="190"/>
    </location>
</feature>
<protein>
    <submittedName>
        <fullName evidence="10">Dolichyl-phosphate-mannose-protein mannosyltransferase</fullName>
    </submittedName>
</protein>